<evidence type="ECO:0000256" key="1">
    <source>
        <dbReference type="ARBA" id="ARBA00000085"/>
    </source>
</evidence>
<dbReference type="Gene3D" id="2.10.70.100">
    <property type="match status" value="1"/>
</dbReference>
<feature type="modified residue" description="4-aspartylphosphate" evidence="4">
    <location>
        <position position="883"/>
    </location>
</feature>
<dbReference type="InterPro" id="IPR036097">
    <property type="entry name" value="HisK_dim/P_sf"/>
</dbReference>
<dbReference type="InterPro" id="IPR000014">
    <property type="entry name" value="PAS"/>
</dbReference>
<keyword evidence="9" id="KW-0418">Kinase</keyword>
<dbReference type="SMART" id="SM00091">
    <property type="entry name" value="PAS"/>
    <property type="match status" value="3"/>
</dbReference>
<gene>
    <name evidence="9" type="primary">rcsC_14</name>
    <name evidence="9" type="ORF">BHAOGJBA_1779</name>
</gene>
<dbReference type="InterPro" id="IPR005467">
    <property type="entry name" value="His_kinase_dom"/>
</dbReference>
<dbReference type="PROSITE" id="PS50112">
    <property type="entry name" value="PAS"/>
    <property type="match status" value="1"/>
</dbReference>
<dbReference type="PROSITE" id="PS50110">
    <property type="entry name" value="RESPONSE_REGULATORY"/>
    <property type="match status" value="1"/>
</dbReference>
<comment type="caution">
    <text evidence="9">The sequence shown here is derived from an EMBL/GenBank/DDBJ whole genome shotgun (WGS) entry which is preliminary data.</text>
</comment>
<dbReference type="EMBL" id="BPQO01000006">
    <property type="protein sequence ID" value="GJD88265.1"/>
    <property type="molecule type" value="Genomic_DNA"/>
</dbReference>
<dbReference type="Gene3D" id="3.40.50.2300">
    <property type="match status" value="1"/>
</dbReference>
<evidence type="ECO:0000259" key="8">
    <source>
        <dbReference type="PROSITE" id="PS50113"/>
    </source>
</evidence>
<feature type="domain" description="Histidine kinase" evidence="5">
    <location>
        <begin position="586"/>
        <end position="811"/>
    </location>
</feature>
<dbReference type="SMART" id="SM00388">
    <property type="entry name" value="HisKA"/>
    <property type="match status" value="1"/>
</dbReference>
<evidence type="ECO:0000313" key="9">
    <source>
        <dbReference type="EMBL" id="GJD88265.1"/>
    </source>
</evidence>
<reference evidence="9" key="2">
    <citation type="submission" date="2021-08" db="EMBL/GenBank/DDBJ databases">
        <authorList>
            <person name="Tani A."/>
            <person name="Ola A."/>
            <person name="Ogura Y."/>
            <person name="Katsura K."/>
            <person name="Hayashi T."/>
        </authorList>
    </citation>
    <scope>NUCLEOTIDE SEQUENCE</scope>
    <source>
        <strain evidence="9">DSM 16372</strain>
    </source>
</reference>
<dbReference type="PROSITE" id="PS50109">
    <property type="entry name" value="HIS_KIN"/>
    <property type="match status" value="1"/>
</dbReference>
<dbReference type="AlphaFoldDB" id="A0AAV4ZIH5"/>
<sequence>MSVSAVHCTEPGVEPAAGVPPALRFLAEGGLTGREILARDWSGTALGPPASWPVSLRTTLATMLACPSAMFLAWGPDLLSFYNDAYRPILGDRLGRALGTPFPELWADVWADVGPLCASALAGRPIAATDLPLTMHRHGAAEETWWSFTYSPVRDDSGAIAGMICTTAETTAHVLAERQRRASDERLELALSAGDGIGTWDWDVPNDRVTADARFARLYGVDPETAARGAPIAEFFAGIHPEDIAQLQAAIAAAMRTGGDFTAEYRLLRTDAPQDEAVRWVMAQGHCILDDDGHPARFPGATFDITARRLAAEALAASEARLRTAAAELRVVADILPILVAFVGPDYRYGFANAAYRSWYGVDPAWMIGRTVEEVVGAAAFAGSRSWIDRALAGAEVEFETSLPHADGRERIGAVRLRPRTAPDGAVEGVHVFVQDVTERRSVEAALTREVEARTRERDRLWETTSDLMGTVGLDGYLKSVNPAWTRMLGWSAEALLARPLLDRVDPADHAGAVATLARLAAGETVTSFIDRVICADGERRTVMWTAVPEGALYYVVGRDITEQRQAEEALLQAQKMEAVGQLTGGIAHDFNNLLTGIVGSLDLMQTRIRQGRGDQIDKYIAAALASGQRAAALTHRLLAFARRQPLEPRPVAVDALIAGMEELLRRTLSERVALKIATADALWPTLCDAHQLENGILNLAINARDAMPAGGRLTIAADNAALGRTDARRPAGLAAGDYVRIQVTDTGTGMTPEVIAKAFDPFFTTKPIGQGTGLGLSMVYGFARQSEGHVAIASESGRGTTISLYLPRHRGSAPPGRSSEHEAAVPVGRGETVLVVEDEAVVRDLIVEVLHDLGYLALEAADGLAGLALVEGAGRIDLLVTDVGLPGLDGRRLARRARALRPGLKVLFITGYTENATFGDADEAGAQMVTKPFAIDALAGRIRAIIEG</sequence>
<dbReference type="Pfam" id="PF08447">
    <property type="entry name" value="PAS_3"/>
    <property type="match status" value="1"/>
</dbReference>
<comment type="catalytic activity">
    <reaction evidence="1">
        <text>ATP + protein L-histidine = ADP + protein N-phospho-L-histidine.</text>
        <dbReference type="EC" id="2.7.13.3"/>
    </reaction>
</comment>
<dbReference type="InterPro" id="IPR035965">
    <property type="entry name" value="PAS-like_dom_sf"/>
</dbReference>
<dbReference type="SMART" id="SM00387">
    <property type="entry name" value="HATPase_c"/>
    <property type="match status" value="1"/>
</dbReference>
<dbReference type="InterPro" id="IPR036890">
    <property type="entry name" value="HATPase_C_sf"/>
</dbReference>
<dbReference type="SUPFAM" id="SSF47384">
    <property type="entry name" value="Homodimeric domain of signal transducing histidine kinase"/>
    <property type="match status" value="1"/>
</dbReference>
<dbReference type="SUPFAM" id="SSF52172">
    <property type="entry name" value="CheY-like"/>
    <property type="match status" value="1"/>
</dbReference>
<dbReference type="Proteomes" id="UP001055247">
    <property type="component" value="Unassembled WGS sequence"/>
</dbReference>
<dbReference type="InterPro" id="IPR001610">
    <property type="entry name" value="PAC"/>
</dbReference>
<dbReference type="PROSITE" id="PS50113">
    <property type="entry name" value="PAC"/>
    <property type="match status" value="2"/>
</dbReference>
<dbReference type="InterPro" id="IPR003594">
    <property type="entry name" value="HATPase_dom"/>
</dbReference>
<dbReference type="SMART" id="SM00448">
    <property type="entry name" value="REC"/>
    <property type="match status" value="1"/>
</dbReference>
<keyword evidence="3 4" id="KW-0597">Phosphoprotein</keyword>
<dbReference type="PANTHER" id="PTHR43065:SF42">
    <property type="entry name" value="TWO-COMPONENT SENSOR PPRA"/>
    <property type="match status" value="1"/>
</dbReference>
<dbReference type="CDD" id="cd00082">
    <property type="entry name" value="HisKA"/>
    <property type="match status" value="1"/>
</dbReference>
<evidence type="ECO:0000259" key="7">
    <source>
        <dbReference type="PROSITE" id="PS50112"/>
    </source>
</evidence>
<protein>
    <recommendedName>
        <fullName evidence="2">histidine kinase</fullName>
        <ecNumber evidence="2">2.7.13.3</ecNumber>
    </recommendedName>
</protein>
<dbReference type="SMART" id="SM00086">
    <property type="entry name" value="PAC"/>
    <property type="match status" value="4"/>
</dbReference>
<dbReference type="Gene3D" id="3.30.450.20">
    <property type="entry name" value="PAS domain"/>
    <property type="match status" value="4"/>
</dbReference>
<organism evidence="9 10">
    <name type="scientific">Methylobacterium hispanicum</name>
    <dbReference type="NCBI Taxonomy" id="270350"/>
    <lineage>
        <taxon>Bacteria</taxon>
        <taxon>Pseudomonadati</taxon>
        <taxon>Pseudomonadota</taxon>
        <taxon>Alphaproteobacteria</taxon>
        <taxon>Hyphomicrobiales</taxon>
        <taxon>Methylobacteriaceae</taxon>
        <taxon>Methylobacterium</taxon>
    </lineage>
</organism>
<dbReference type="InterPro" id="IPR000700">
    <property type="entry name" value="PAS-assoc_C"/>
</dbReference>
<dbReference type="SUPFAM" id="SSF55785">
    <property type="entry name" value="PYP-like sensor domain (PAS domain)"/>
    <property type="match status" value="4"/>
</dbReference>
<keyword evidence="10" id="KW-1185">Reference proteome</keyword>
<dbReference type="EC" id="2.7.13.3" evidence="2"/>
<dbReference type="GO" id="GO:0000155">
    <property type="term" value="F:phosphorelay sensor kinase activity"/>
    <property type="evidence" value="ECO:0007669"/>
    <property type="project" value="InterPro"/>
</dbReference>
<dbReference type="PANTHER" id="PTHR43065">
    <property type="entry name" value="SENSOR HISTIDINE KINASE"/>
    <property type="match status" value="1"/>
</dbReference>
<dbReference type="CDD" id="cd00130">
    <property type="entry name" value="PAS"/>
    <property type="match status" value="3"/>
</dbReference>
<evidence type="ECO:0000256" key="3">
    <source>
        <dbReference type="ARBA" id="ARBA00022553"/>
    </source>
</evidence>
<evidence type="ECO:0000259" key="6">
    <source>
        <dbReference type="PROSITE" id="PS50110"/>
    </source>
</evidence>
<dbReference type="InterPro" id="IPR011006">
    <property type="entry name" value="CheY-like_superfamily"/>
</dbReference>
<evidence type="ECO:0000313" key="10">
    <source>
        <dbReference type="Proteomes" id="UP001055247"/>
    </source>
</evidence>
<dbReference type="PRINTS" id="PR00344">
    <property type="entry name" value="BCTRLSENSOR"/>
</dbReference>
<proteinExistence type="predicted"/>
<dbReference type="Gene3D" id="1.10.287.130">
    <property type="match status" value="1"/>
</dbReference>
<dbReference type="InterPro" id="IPR003661">
    <property type="entry name" value="HisK_dim/P_dom"/>
</dbReference>
<dbReference type="Pfam" id="PF08448">
    <property type="entry name" value="PAS_4"/>
    <property type="match status" value="3"/>
</dbReference>
<evidence type="ECO:0000256" key="2">
    <source>
        <dbReference type="ARBA" id="ARBA00012438"/>
    </source>
</evidence>
<dbReference type="InterPro" id="IPR013656">
    <property type="entry name" value="PAS_4"/>
</dbReference>
<keyword evidence="9" id="KW-0808">Transferase</keyword>
<evidence type="ECO:0000256" key="4">
    <source>
        <dbReference type="PROSITE-ProRule" id="PRU00169"/>
    </source>
</evidence>
<dbReference type="SUPFAM" id="SSF55874">
    <property type="entry name" value="ATPase domain of HSP90 chaperone/DNA topoisomerase II/histidine kinase"/>
    <property type="match status" value="1"/>
</dbReference>
<dbReference type="Pfam" id="PF00512">
    <property type="entry name" value="HisKA"/>
    <property type="match status" value="1"/>
</dbReference>
<feature type="domain" description="PAS" evidence="7">
    <location>
        <begin position="454"/>
        <end position="524"/>
    </location>
</feature>
<dbReference type="InterPro" id="IPR004358">
    <property type="entry name" value="Sig_transdc_His_kin-like_C"/>
</dbReference>
<dbReference type="Pfam" id="PF02518">
    <property type="entry name" value="HATPase_c"/>
    <property type="match status" value="1"/>
</dbReference>
<accession>A0AAV4ZIH5</accession>
<dbReference type="Pfam" id="PF00072">
    <property type="entry name" value="Response_reg"/>
    <property type="match status" value="1"/>
</dbReference>
<reference evidence="9" key="1">
    <citation type="journal article" date="2016" name="Front. Microbiol.">
        <title>Genome Sequence of the Piezophilic, Mesophilic Sulfate-Reducing Bacterium Desulfovibrio indicus J2T.</title>
        <authorList>
            <person name="Cao J."/>
            <person name="Maignien L."/>
            <person name="Shao Z."/>
            <person name="Alain K."/>
            <person name="Jebbar M."/>
        </authorList>
    </citation>
    <scope>NUCLEOTIDE SEQUENCE</scope>
    <source>
        <strain evidence="9">DSM 16372</strain>
    </source>
</reference>
<feature type="domain" description="PAC" evidence="8">
    <location>
        <begin position="261"/>
        <end position="317"/>
    </location>
</feature>
<dbReference type="InterPro" id="IPR001789">
    <property type="entry name" value="Sig_transdc_resp-reg_receiver"/>
</dbReference>
<feature type="domain" description="Response regulatory" evidence="6">
    <location>
        <begin position="833"/>
        <end position="947"/>
    </location>
</feature>
<dbReference type="NCBIfam" id="TIGR00229">
    <property type="entry name" value="sensory_box"/>
    <property type="match status" value="2"/>
</dbReference>
<feature type="domain" description="PAC" evidence="8">
    <location>
        <begin position="397"/>
        <end position="449"/>
    </location>
</feature>
<dbReference type="InterPro" id="IPR013655">
    <property type="entry name" value="PAS_fold_3"/>
</dbReference>
<dbReference type="Gene3D" id="3.30.565.10">
    <property type="entry name" value="Histidine kinase-like ATPase, C-terminal domain"/>
    <property type="match status" value="1"/>
</dbReference>
<evidence type="ECO:0000259" key="5">
    <source>
        <dbReference type="PROSITE" id="PS50109"/>
    </source>
</evidence>
<name>A0AAV4ZIH5_9HYPH</name>